<evidence type="ECO:0000313" key="3">
    <source>
        <dbReference type="Proteomes" id="UP000007350"/>
    </source>
</evidence>
<dbReference type="OrthoDB" id="268503at2759"/>
<keyword evidence="1" id="KW-0812">Transmembrane</keyword>
<gene>
    <name evidence="2" type="ORF">MOQ_005090</name>
</gene>
<organism evidence="2 3">
    <name type="scientific">Trypanosoma cruzi marinkellei</name>
    <dbReference type="NCBI Taxonomy" id="85056"/>
    <lineage>
        <taxon>Eukaryota</taxon>
        <taxon>Discoba</taxon>
        <taxon>Euglenozoa</taxon>
        <taxon>Kinetoplastea</taxon>
        <taxon>Metakinetoplastina</taxon>
        <taxon>Trypanosomatida</taxon>
        <taxon>Trypanosomatidae</taxon>
        <taxon>Trypanosoma</taxon>
        <taxon>Schizotrypanum</taxon>
    </lineage>
</organism>
<evidence type="ECO:0000256" key="1">
    <source>
        <dbReference type="SAM" id="Phobius"/>
    </source>
</evidence>
<dbReference type="EMBL" id="AHKC01011078">
    <property type="protein sequence ID" value="EKF31078.1"/>
    <property type="molecule type" value="Genomic_DNA"/>
</dbReference>
<sequence>MLLLYIYIYIYIYIFFFLLLLFVVFFLSAFNFNCDFFFLFVVGTTKGAGMSIFGKKTWRLQDIIRTDGAQDIVSILKITHPFRRQRIVVVPAPRFAQESYYNDWVYQPYAKEHRMYVSNDIFNPTYVYLARILIRRGIFPGYAYFHPMGFPDCIDLNLTRREFIAREQPLKTPMPLILLTPNMFRYKRHPWISRRVINIVGEQYVTHPREEHQSMLFVLPPEYIPDAVNTLQSLGFQVTDHTTAVAGEAKTLKKLHHWSDIAQLVVLGYLWFMVVLFFLNESQRMQRMFHEYKREMVEKAGKDPDEMGL</sequence>
<dbReference type="AlphaFoldDB" id="K2M7S9"/>
<name>K2M7S9_TRYCR</name>
<keyword evidence="1" id="KW-0472">Membrane</keyword>
<keyword evidence="3" id="KW-1185">Reference proteome</keyword>
<accession>K2M7S9</accession>
<protein>
    <submittedName>
        <fullName evidence="2">Trans-sialidase, putative</fullName>
    </submittedName>
</protein>
<keyword evidence="1" id="KW-1133">Transmembrane helix</keyword>
<reference evidence="2 3" key="1">
    <citation type="journal article" date="2012" name="BMC Genomics">
        <title>Comparative genomic analysis of human infective Trypanosoma cruzi lineages with the bat-restricted subspecies T. cruzi marinkellei.</title>
        <authorList>
            <person name="Franzen O."/>
            <person name="Talavera-Lopez C."/>
            <person name="Ochaya S."/>
            <person name="Butler C.E."/>
            <person name="Messenger L.A."/>
            <person name="Lewis M.D."/>
            <person name="Llewellyn M.S."/>
            <person name="Marinkelle C.J."/>
            <person name="Tyler K.M."/>
            <person name="Miles M.A."/>
            <person name="Andersson B."/>
        </authorList>
    </citation>
    <scope>NUCLEOTIDE SEQUENCE [LARGE SCALE GENOMIC DNA]</scope>
    <source>
        <strain evidence="2 3">B7</strain>
    </source>
</reference>
<feature type="transmembrane region" description="Helical" evidence="1">
    <location>
        <begin position="6"/>
        <end position="29"/>
    </location>
</feature>
<feature type="transmembrane region" description="Helical" evidence="1">
    <location>
        <begin position="261"/>
        <end position="279"/>
    </location>
</feature>
<comment type="caution">
    <text evidence="2">The sequence shown here is derived from an EMBL/GenBank/DDBJ whole genome shotgun (WGS) entry which is preliminary data.</text>
</comment>
<dbReference type="Proteomes" id="UP000007350">
    <property type="component" value="Unassembled WGS sequence"/>
</dbReference>
<evidence type="ECO:0000313" key="2">
    <source>
        <dbReference type="EMBL" id="EKF31078.1"/>
    </source>
</evidence>
<proteinExistence type="predicted"/>